<dbReference type="InterPro" id="IPR001173">
    <property type="entry name" value="Glyco_trans_2-like"/>
</dbReference>
<accession>A0A6C0C1S9</accession>
<dbReference type="AlphaFoldDB" id="A0A6C0C1S9"/>
<dbReference type="InterPro" id="IPR029044">
    <property type="entry name" value="Nucleotide-diphossugar_trans"/>
</dbReference>
<evidence type="ECO:0000256" key="2">
    <source>
        <dbReference type="ARBA" id="ARBA00022676"/>
    </source>
</evidence>
<proteinExistence type="inferred from homology"/>
<organism evidence="5">
    <name type="scientific">viral metagenome</name>
    <dbReference type="NCBI Taxonomy" id="1070528"/>
    <lineage>
        <taxon>unclassified sequences</taxon>
        <taxon>metagenomes</taxon>
        <taxon>organismal metagenomes</taxon>
    </lineage>
</organism>
<dbReference type="Gene3D" id="3.90.550.10">
    <property type="entry name" value="Spore Coat Polysaccharide Biosynthesis Protein SpsA, Chain A"/>
    <property type="match status" value="1"/>
</dbReference>
<name>A0A6C0C1S9_9ZZZZ</name>
<evidence type="ECO:0000256" key="1">
    <source>
        <dbReference type="ARBA" id="ARBA00006739"/>
    </source>
</evidence>
<dbReference type="GO" id="GO:0016757">
    <property type="term" value="F:glycosyltransferase activity"/>
    <property type="evidence" value="ECO:0007669"/>
    <property type="project" value="UniProtKB-KW"/>
</dbReference>
<sequence length="209" mass="24431">MPIYNGIEFIDESISTILYQTYREWELIVGINGHLPDSDVYKIAKKYEEKDERIKVYDLHHIKGKSNALNEMINYCKYDWVSLLDVDDKWLPKKLESQIPHMDNYDVIGTQCKYFGDRNDQPSIPGGDLTGYIFTKANPIINSSCLIRKSLAIWEENGIEDYHLWLKLWKQGKQFFNVETIQVMHRIHRESAFNAKGNNLKVSGLLNNL</sequence>
<evidence type="ECO:0000256" key="3">
    <source>
        <dbReference type="ARBA" id="ARBA00022679"/>
    </source>
</evidence>
<protein>
    <recommendedName>
        <fullName evidence="4">Glycosyltransferase 2-like domain-containing protein</fullName>
    </recommendedName>
</protein>
<comment type="similarity">
    <text evidence="1">Belongs to the glycosyltransferase 2 family.</text>
</comment>
<keyword evidence="3" id="KW-0808">Transferase</keyword>
<evidence type="ECO:0000313" key="5">
    <source>
        <dbReference type="EMBL" id="QHS98350.1"/>
    </source>
</evidence>
<dbReference type="PANTHER" id="PTHR43685:SF5">
    <property type="entry name" value="GLYCOSYLTRANSFERASE EPSE-RELATED"/>
    <property type="match status" value="1"/>
</dbReference>
<dbReference type="PANTHER" id="PTHR43685">
    <property type="entry name" value="GLYCOSYLTRANSFERASE"/>
    <property type="match status" value="1"/>
</dbReference>
<keyword evidence="2" id="KW-0328">Glycosyltransferase</keyword>
<feature type="domain" description="Glycosyltransferase 2-like" evidence="4">
    <location>
        <begin position="1"/>
        <end position="120"/>
    </location>
</feature>
<evidence type="ECO:0000259" key="4">
    <source>
        <dbReference type="Pfam" id="PF00535"/>
    </source>
</evidence>
<dbReference type="InterPro" id="IPR050834">
    <property type="entry name" value="Glycosyltransf_2"/>
</dbReference>
<dbReference type="SUPFAM" id="SSF53448">
    <property type="entry name" value="Nucleotide-diphospho-sugar transferases"/>
    <property type="match status" value="1"/>
</dbReference>
<dbReference type="Pfam" id="PF00535">
    <property type="entry name" value="Glycos_transf_2"/>
    <property type="match status" value="1"/>
</dbReference>
<reference evidence="5" key="1">
    <citation type="journal article" date="2020" name="Nature">
        <title>Giant virus diversity and host interactions through global metagenomics.</title>
        <authorList>
            <person name="Schulz F."/>
            <person name="Roux S."/>
            <person name="Paez-Espino D."/>
            <person name="Jungbluth S."/>
            <person name="Walsh D.A."/>
            <person name="Denef V.J."/>
            <person name="McMahon K.D."/>
            <person name="Konstantinidis K.T."/>
            <person name="Eloe-Fadrosh E.A."/>
            <person name="Kyrpides N.C."/>
            <person name="Woyke T."/>
        </authorList>
    </citation>
    <scope>NUCLEOTIDE SEQUENCE</scope>
    <source>
        <strain evidence="5">GVMAG-M-3300020182-84</strain>
    </source>
</reference>
<dbReference type="EMBL" id="MN739315">
    <property type="protein sequence ID" value="QHS98350.1"/>
    <property type="molecule type" value="Genomic_DNA"/>
</dbReference>